<dbReference type="Proteomes" id="UP001165074">
    <property type="component" value="Unassembled WGS sequence"/>
</dbReference>
<proteinExistence type="predicted"/>
<sequence length="142" mass="15173">MIAGRDSDSAIVAYMPTVSEANYTKLALAAKGAGVTVDEMLERILAVWLSLDEGSKGPRDMDGGQIAVYAIYQRTRVEALYDPRTEGVTGTTAPIEGKQFSSPSGAARAVVEALNPQVNSNRSGPRFWRVAVTGKELASILR</sequence>
<evidence type="ECO:0000313" key="1">
    <source>
        <dbReference type="EMBL" id="GLY82292.1"/>
    </source>
</evidence>
<dbReference type="EMBL" id="BSTK01000001">
    <property type="protein sequence ID" value="GLY82292.1"/>
    <property type="molecule type" value="Genomic_DNA"/>
</dbReference>
<name>A0A9W6RY82_9ACTN</name>
<accession>A0A9W6RY82</accession>
<evidence type="ECO:0000313" key="2">
    <source>
        <dbReference type="Proteomes" id="UP001165074"/>
    </source>
</evidence>
<keyword evidence="2" id="KW-1185">Reference proteome</keyword>
<comment type="caution">
    <text evidence="1">The sequence shown here is derived from an EMBL/GenBank/DDBJ whole genome shotgun (WGS) entry which is preliminary data.</text>
</comment>
<protein>
    <submittedName>
        <fullName evidence="1">Uncharacterized protein</fullName>
    </submittedName>
</protein>
<gene>
    <name evidence="1" type="ORF">Airi02_002240</name>
</gene>
<reference evidence="1" key="1">
    <citation type="submission" date="2023-03" db="EMBL/GenBank/DDBJ databases">
        <title>Actinoallomurus iriomotensis NBRC 103684.</title>
        <authorList>
            <person name="Ichikawa N."/>
            <person name="Sato H."/>
            <person name="Tonouchi N."/>
        </authorList>
    </citation>
    <scope>NUCLEOTIDE SEQUENCE</scope>
    <source>
        <strain evidence="1">NBRC 103684</strain>
    </source>
</reference>
<organism evidence="1 2">
    <name type="scientific">Actinoallomurus iriomotensis</name>
    <dbReference type="NCBI Taxonomy" id="478107"/>
    <lineage>
        <taxon>Bacteria</taxon>
        <taxon>Bacillati</taxon>
        <taxon>Actinomycetota</taxon>
        <taxon>Actinomycetes</taxon>
        <taxon>Streptosporangiales</taxon>
        <taxon>Thermomonosporaceae</taxon>
        <taxon>Actinoallomurus</taxon>
    </lineage>
</organism>
<dbReference type="AlphaFoldDB" id="A0A9W6RY82"/>